<reference evidence="1 2" key="1">
    <citation type="journal article" date="2021" name="Elife">
        <title>Chloroplast acquisition without the gene transfer in kleptoplastic sea slugs, Plakobranchus ocellatus.</title>
        <authorList>
            <person name="Maeda T."/>
            <person name="Takahashi S."/>
            <person name="Yoshida T."/>
            <person name="Shimamura S."/>
            <person name="Takaki Y."/>
            <person name="Nagai Y."/>
            <person name="Toyoda A."/>
            <person name="Suzuki Y."/>
            <person name="Arimoto A."/>
            <person name="Ishii H."/>
            <person name="Satoh N."/>
            <person name="Nishiyama T."/>
            <person name="Hasebe M."/>
            <person name="Maruyama T."/>
            <person name="Minagawa J."/>
            <person name="Obokata J."/>
            <person name="Shigenobu S."/>
        </authorList>
    </citation>
    <scope>NUCLEOTIDE SEQUENCE [LARGE SCALE GENOMIC DNA]</scope>
</reference>
<organism evidence="1 2">
    <name type="scientific">Plakobranchus ocellatus</name>
    <dbReference type="NCBI Taxonomy" id="259542"/>
    <lineage>
        <taxon>Eukaryota</taxon>
        <taxon>Metazoa</taxon>
        <taxon>Spiralia</taxon>
        <taxon>Lophotrochozoa</taxon>
        <taxon>Mollusca</taxon>
        <taxon>Gastropoda</taxon>
        <taxon>Heterobranchia</taxon>
        <taxon>Euthyneura</taxon>
        <taxon>Panpulmonata</taxon>
        <taxon>Sacoglossa</taxon>
        <taxon>Placobranchoidea</taxon>
        <taxon>Plakobranchidae</taxon>
        <taxon>Plakobranchus</taxon>
    </lineage>
</organism>
<comment type="caution">
    <text evidence="1">The sequence shown here is derived from an EMBL/GenBank/DDBJ whole genome shotgun (WGS) entry which is preliminary data.</text>
</comment>
<dbReference type="Proteomes" id="UP000735302">
    <property type="component" value="Unassembled WGS sequence"/>
</dbReference>
<protein>
    <submittedName>
        <fullName evidence="1">Uncharacterized protein</fullName>
    </submittedName>
</protein>
<gene>
    <name evidence="1" type="ORF">PoB_000964400</name>
</gene>
<proteinExistence type="predicted"/>
<dbReference type="AlphaFoldDB" id="A0AAV3YM48"/>
<dbReference type="EMBL" id="BLXT01001100">
    <property type="protein sequence ID" value="GFN83138.1"/>
    <property type="molecule type" value="Genomic_DNA"/>
</dbReference>
<name>A0AAV3YM48_9GAST</name>
<evidence type="ECO:0000313" key="2">
    <source>
        <dbReference type="Proteomes" id="UP000735302"/>
    </source>
</evidence>
<accession>A0AAV3YM48</accession>
<keyword evidence="2" id="KW-1185">Reference proteome</keyword>
<evidence type="ECO:0000313" key="1">
    <source>
        <dbReference type="EMBL" id="GFN83138.1"/>
    </source>
</evidence>
<sequence>MSDEGAELVPDPAGRTMELIKARNGRYIATDMVLATIDNLPSLPLRESDVMLCSYPKS</sequence>
<feature type="non-terminal residue" evidence="1">
    <location>
        <position position="58"/>
    </location>
</feature>